<gene>
    <name evidence="2" type="ORF">WJX72_000587</name>
</gene>
<evidence type="ECO:0000313" key="2">
    <source>
        <dbReference type="EMBL" id="KAK9817680.1"/>
    </source>
</evidence>
<comment type="caution">
    <text evidence="2">The sequence shown here is derived from an EMBL/GenBank/DDBJ whole genome shotgun (WGS) entry which is preliminary data.</text>
</comment>
<dbReference type="Proteomes" id="UP001489004">
    <property type="component" value="Unassembled WGS sequence"/>
</dbReference>
<sequence length="548" mass="55267">MAAFRLPLSTAIISPGPSIFSEPWLIAIQDDDGQEALQIFYSFRSRAAMPLPRRNICTPVLQRPSAQGARPRRGPAAETLPGRPGGGARLAAAYDTLLSPGTGGQPHGALSLAYQIGGTLNPAATATAGAPTGATYAATIGKGTVTAAQGSAAKGYTPAETFDVFYGALCVAMEKCWIATPNFLTLSAADQVNIMVKNCGSIVAPTLAAFVAAATDAQLATVAMSALANAVKVAPLAGPRPGSIAPVGAELCPQAIQQLYTMAGGSAMPATTTTTSPATAATGAAAASTAMPPTVAATRVAPAPAPGPRTPSLFADPNTLLIPASREEAVKASVPLITSSIGTPAGINDLAFAMVNEAAMPESVSAQQGLAYAYCAYINPGALSAAGGAPGNLSATTVSGLGAIGALTIDKVMAAQNGTQPPAKALAKNAKGDQSVDVTNITPSEPLDILLFGIGCALESCIQSFPDTKTPSKLDPNAYYTAVRVRCGYLVQPILGRIFSATATNGTNPYAVAALVRAQDASPDQRVPNLLEDLNKYLALSSTTTAAA</sequence>
<dbReference type="EMBL" id="JALJOR010000004">
    <property type="protein sequence ID" value="KAK9817680.1"/>
    <property type="molecule type" value="Genomic_DNA"/>
</dbReference>
<proteinExistence type="predicted"/>
<reference evidence="2 3" key="1">
    <citation type="journal article" date="2024" name="Nat. Commun.">
        <title>Phylogenomics reveals the evolutionary origins of lichenization in chlorophyte algae.</title>
        <authorList>
            <person name="Puginier C."/>
            <person name="Libourel C."/>
            <person name="Otte J."/>
            <person name="Skaloud P."/>
            <person name="Haon M."/>
            <person name="Grisel S."/>
            <person name="Petersen M."/>
            <person name="Berrin J.G."/>
            <person name="Delaux P.M."/>
            <person name="Dal Grande F."/>
            <person name="Keller J."/>
        </authorList>
    </citation>
    <scope>NUCLEOTIDE SEQUENCE [LARGE SCALE GENOMIC DNA]</scope>
    <source>
        <strain evidence="2 3">SAG 2043</strain>
    </source>
</reference>
<evidence type="ECO:0000313" key="3">
    <source>
        <dbReference type="Proteomes" id="UP001489004"/>
    </source>
</evidence>
<dbReference type="AlphaFoldDB" id="A0AAW1Q5V8"/>
<name>A0AAW1Q5V8_9CHLO</name>
<feature type="compositionally biased region" description="Low complexity" evidence="1">
    <location>
        <begin position="62"/>
        <end position="82"/>
    </location>
</feature>
<feature type="region of interest" description="Disordered" evidence="1">
    <location>
        <begin position="61"/>
        <end position="85"/>
    </location>
</feature>
<accession>A0AAW1Q5V8</accession>
<organism evidence="2 3">
    <name type="scientific">[Myrmecia] bisecta</name>
    <dbReference type="NCBI Taxonomy" id="41462"/>
    <lineage>
        <taxon>Eukaryota</taxon>
        <taxon>Viridiplantae</taxon>
        <taxon>Chlorophyta</taxon>
        <taxon>core chlorophytes</taxon>
        <taxon>Trebouxiophyceae</taxon>
        <taxon>Trebouxiales</taxon>
        <taxon>Trebouxiaceae</taxon>
        <taxon>Myrmecia</taxon>
    </lineage>
</organism>
<protein>
    <submittedName>
        <fullName evidence="2">Uncharacterized protein</fullName>
    </submittedName>
</protein>
<evidence type="ECO:0000256" key="1">
    <source>
        <dbReference type="SAM" id="MobiDB-lite"/>
    </source>
</evidence>
<keyword evidence="3" id="KW-1185">Reference proteome</keyword>